<dbReference type="EMBL" id="CAADEY010000040">
    <property type="protein sequence ID" value="VFJ53620.1"/>
    <property type="molecule type" value="Genomic_DNA"/>
</dbReference>
<sequence>MRWIFFLLLLVNAIGFGWWMHGFLFSAPSRVSASAEAGVALLPAGAERLLLIREADPTELVPRSPPPRRSTNPTAASKPRPAPVTGSNKAPLPAVPPRVCYRLGPFPGKDVKKTQIDAVRTWLDARRISVKLHRNQRREVRLHWVYLPPFKTIDEAKKQAARMKKKGVRDIFLLRRGDMKNAISLGVFSQRASMGKRLDELKRRGFAATVGSRYGTKKATWFTVAPPAGATFPKSDFSRRFPSLEVAAEDCN</sequence>
<protein>
    <recommendedName>
        <fullName evidence="4">Sporulation related domain-containing protein</fullName>
    </recommendedName>
</protein>
<evidence type="ECO:0008006" key="4">
    <source>
        <dbReference type="Google" id="ProtNLM"/>
    </source>
</evidence>
<accession>A0A450SJN5</accession>
<reference evidence="2" key="1">
    <citation type="submission" date="2019-02" db="EMBL/GenBank/DDBJ databases">
        <authorList>
            <person name="Gruber-Vodicka R. H."/>
            <person name="Seah K. B. B."/>
        </authorList>
    </citation>
    <scope>NUCLEOTIDE SEQUENCE</scope>
    <source>
        <strain evidence="2">BECK_DK161</strain>
        <strain evidence="3">BECK_DK47</strain>
    </source>
</reference>
<organism evidence="2">
    <name type="scientific">Candidatus Kentrum sp. DK</name>
    <dbReference type="NCBI Taxonomy" id="2126562"/>
    <lineage>
        <taxon>Bacteria</taxon>
        <taxon>Pseudomonadati</taxon>
        <taxon>Pseudomonadota</taxon>
        <taxon>Gammaproteobacteria</taxon>
        <taxon>Candidatus Kentrum</taxon>
    </lineage>
</organism>
<dbReference type="EMBL" id="CAADEX010000066">
    <property type="protein sequence ID" value="VFJ57410.1"/>
    <property type="molecule type" value="Genomic_DNA"/>
</dbReference>
<dbReference type="AlphaFoldDB" id="A0A450SJN5"/>
<name>A0A450SJN5_9GAMM</name>
<proteinExistence type="predicted"/>
<dbReference type="GO" id="GO:0042834">
    <property type="term" value="F:peptidoglycan binding"/>
    <property type="evidence" value="ECO:0007669"/>
    <property type="project" value="InterPro"/>
</dbReference>
<evidence type="ECO:0000313" key="3">
    <source>
        <dbReference type="EMBL" id="VFJ57410.1"/>
    </source>
</evidence>
<dbReference type="InterPro" id="IPR036680">
    <property type="entry name" value="SPOR-like_sf"/>
</dbReference>
<evidence type="ECO:0000313" key="2">
    <source>
        <dbReference type="EMBL" id="VFJ53620.1"/>
    </source>
</evidence>
<gene>
    <name evidence="3" type="ORF">BECKDK2373B_GA0170837_10667</name>
    <name evidence="2" type="ORF">BECKDK2373C_GA0170839_10401</name>
</gene>
<feature type="region of interest" description="Disordered" evidence="1">
    <location>
        <begin position="59"/>
        <end position="91"/>
    </location>
</feature>
<evidence type="ECO:0000256" key="1">
    <source>
        <dbReference type="SAM" id="MobiDB-lite"/>
    </source>
</evidence>
<dbReference type="SUPFAM" id="SSF110997">
    <property type="entry name" value="Sporulation related repeat"/>
    <property type="match status" value="1"/>
</dbReference>